<dbReference type="RefSeq" id="XP_043175420.1">
    <property type="nucleotide sequence ID" value="XM_043319485.1"/>
</dbReference>
<dbReference type="OrthoDB" id="3691040at2759"/>
<dbReference type="Proteomes" id="UP000676310">
    <property type="component" value="Unassembled WGS sequence"/>
</dbReference>
<proteinExistence type="predicted"/>
<evidence type="ECO:0000313" key="2">
    <source>
        <dbReference type="EMBL" id="CAG5187998.1"/>
    </source>
</evidence>
<organism evidence="2 3">
    <name type="scientific">Alternaria atra</name>
    <dbReference type="NCBI Taxonomy" id="119953"/>
    <lineage>
        <taxon>Eukaryota</taxon>
        <taxon>Fungi</taxon>
        <taxon>Dikarya</taxon>
        <taxon>Ascomycota</taxon>
        <taxon>Pezizomycotina</taxon>
        <taxon>Dothideomycetes</taxon>
        <taxon>Pleosporomycetidae</taxon>
        <taxon>Pleosporales</taxon>
        <taxon>Pleosporineae</taxon>
        <taxon>Pleosporaceae</taxon>
        <taxon>Alternaria</taxon>
        <taxon>Alternaria sect. Ulocladioides</taxon>
    </lineage>
</organism>
<reference evidence="2" key="1">
    <citation type="submission" date="2021-05" db="EMBL/GenBank/DDBJ databases">
        <authorList>
            <person name="Stam R."/>
        </authorList>
    </citation>
    <scope>NUCLEOTIDE SEQUENCE</scope>
    <source>
        <strain evidence="2">CS162</strain>
    </source>
</reference>
<name>A0A8J2N5X2_9PLEO</name>
<feature type="compositionally biased region" description="Basic and acidic residues" evidence="1">
    <location>
        <begin position="664"/>
        <end position="675"/>
    </location>
</feature>
<feature type="region of interest" description="Disordered" evidence="1">
    <location>
        <begin position="636"/>
        <end position="675"/>
    </location>
</feature>
<gene>
    <name evidence="2" type="ORF">ALTATR162_LOCUS11843</name>
</gene>
<accession>A0A8J2N5X2</accession>
<dbReference type="GeneID" id="67012160"/>
<protein>
    <submittedName>
        <fullName evidence="2">Uncharacterized protein</fullName>
    </submittedName>
</protein>
<comment type="caution">
    <text evidence="2">The sequence shown here is derived from an EMBL/GenBank/DDBJ whole genome shotgun (WGS) entry which is preliminary data.</text>
</comment>
<feature type="compositionally biased region" description="Basic and acidic residues" evidence="1">
    <location>
        <begin position="636"/>
        <end position="647"/>
    </location>
</feature>
<evidence type="ECO:0000256" key="1">
    <source>
        <dbReference type="SAM" id="MobiDB-lite"/>
    </source>
</evidence>
<keyword evidence="3" id="KW-1185">Reference proteome</keyword>
<evidence type="ECO:0000313" key="3">
    <source>
        <dbReference type="Proteomes" id="UP000676310"/>
    </source>
</evidence>
<sequence>MNVVQRTTPTHRAQTVPKVHAVSSEAQPIVTKATQLVDATTRNVNTNGPPATHGVSLQSDAMEDCIPEPARSRQVGTTDSHAILPQAMDGVETSPGSTHGTNIGQDKMDDIQITIQPTFTPPATKFVQNENQNMPDAPPPANVTLDSTTQSNVAPSSTLLVEIKDQDMTDAPPPAQFTIASGCSASEASTITSSTTRSERSTSRFPLAPTMFLSSVRQPSAKAQANPSNHWANGKANALLIEIPDLHNDLRQALPKMIEERHRNQVCDKIFDFIRNAGSAAELARDIDLAMRMPSQDKLLNNAQFNRLEKYAHEVQNARRRQERQIGGVLNMGSPLHTNNQIGISQPPTNGTAQPANLITPPNLSQAAPTIIAQPTNLPTLPQMTNAGAAGFSTNLTRRESITPEPKSSKERLTKLLIDAQVKTTRNKDEVSTLFAIMFHLSWQKSSDIDVMIEYVIKHPRFQGLDSNERRRVNIEWTIEVIQNLVDDGRPSSCELLVWTCKEALIAQHVKAENETLSAYATCADRQKELGPLFRRISATNFELMKEVYPNGCLTWDEMRDLAKTEELGFFDQSVNTKQMPYWPYMRDKKQYWSDRANMKKLVADRIAAKSMTTGRATASGPAVSSKAKRNIAAISDDHDKASKEIGVDAMDDGETHVPGSKEPALKRFREQPTE</sequence>
<dbReference type="AlphaFoldDB" id="A0A8J2N5X2"/>
<dbReference type="EMBL" id="CAJRGZ010000032">
    <property type="protein sequence ID" value="CAG5187998.1"/>
    <property type="molecule type" value="Genomic_DNA"/>
</dbReference>